<dbReference type="GO" id="GO:0016829">
    <property type="term" value="F:lyase activity"/>
    <property type="evidence" value="ECO:0007669"/>
    <property type="project" value="UniProtKB-KW"/>
</dbReference>
<evidence type="ECO:0000313" key="1">
    <source>
        <dbReference type="EMBL" id="MBO0414820.1"/>
    </source>
</evidence>
<dbReference type="EMBL" id="JAFLRD010000003">
    <property type="protein sequence ID" value="MBO0414820.1"/>
    <property type="molecule type" value="Genomic_DNA"/>
</dbReference>
<proteinExistence type="predicted"/>
<dbReference type="Proteomes" id="UP000664349">
    <property type="component" value="Unassembled WGS sequence"/>
</dbReference>
<keyword evidence="1" id="KW-0456">Lyase</keyword>
<dbReference type="NCBIfam" id="TIGR03293">
    <property type="entry name" value="PhnG_redo"/>
    <property type="match status" value="1"/>
</dbReference>
<organism evidence="1 2">
    <name type="scientific">Chromobacterium haemolyticum</name>
    <dbReference type="NCBI Taxonomy" id="394935"/>
    <lineage>
        <taxon>Bacteria</taxon>
        <taxon>Pseudomonadati</taxon>
        <taxon>Pseudomonadota</taxon>
        <taxon>Betaproteobacteria</taxon>
        <taxon>Neisseriales</taxon>
        <taxon>Chromobacteriaceae</taxon>
        <taxon>Chromobacterium</taxon>
    </lineage>
</organism>
<dbReference type="InterPro" id="IPR009609">
    <property type="entry name" value="Phosphonate_metab_PhnG"/>
</dbReference>
<name>A0ABS3GIF7_9NEIS</name>
<accession>A0ABS3GIF7</accession>
<dbReference type="RefSeq" id="WP_200122445.1">
    <property type="nucleotide sequence ID" value="NZ_JAEILV010000003.1"/>
</dbReference>
<evidence type="ECO:0000313" key="2">
    <source>
        <dbReference type="Proteomes" id="UP000664349"/>
    </source>
</evidence>
<gene>
    <name evidence="1" type="primary">phnG</name>
    <name evidence="1" type="ORF">J1C50_04805</name>
</gene>
<comment type="caution">
    <text evidence="1">The sequence shown here is derived from an EMBL/GenBank/DDBJ whole genome shotgun (WGS) entry which is preliminary data.</text>
</comment>
<dbReference type="Pfam" id="PF06754">
    <property type="entry name" value="PhnG"/>
    <property type="match status" value="1"/>
</dbReference>
<reference evidence="1 2" key="1">
    <citation type="submission" date="2021-03" db="EMBL/GenBank/DDBJ databases">
        <title>First Case of infection caused by Chromobacterium haemolyticum derived from water in China.</title>
        <authorList>
            <person name="Chen J."/>
            <person name="Liu C."/>
        </authorList>
    </citation>
    <scope>NUCLEOTIDE SEQUENCE [LARGE SCALE GENOMIC DNA]</scope>
    <source>
        <strain evidence="1 2">WJ-5</strain>
    </source>
</reference>
<protein>
    <submittedName>
        <fullName evidence="1">Phosphonate C-P lyase system protein PhnG</fullName>
    </submittedName>
</protein>
<keyword evidence="2" id="KW-1185">Reference proteome</keyword>
<sequence length="145" mass="15856">METSTRQDWLSVLAHTPPPRLRRLLSPQLPPAPQVEWLRRAETGLVMLQARAGGGARFNLGEASVSRASCRIAGRLGHGWALGSNGEHAELIAQADALLQDPARQDQLLALWIAPLRAERAARRDHAAREAAASKVEFFTLVRGE</sequence>